<feature type="transmembrane region" description="Helical" evidence="6">
    <location>
        <begin position="166"/>
        <end position="187"/>
    </location>
</feature>
<dbReference type="AlphaFoldDB" id="A0A2T1HXE7"/>
<dbReference type="Proteomes" id="UP000239772">
    <property type="component" value="Unassembled WGS sequence"/>
</dbReference>
<dbReference type="Pfam" id="PF00892">
    <property type="entry name" value="EamA"/>
    <property type="match status" value="1"/>
</dbReference>
<dbReference type="InterPro" id="IPR037185">
    <property type="entry name" value="EmrE-like"/>
</dbReference>
<keyword evidence="9" id="KW-1185">Reference proteome</keyword>
<feature type="transmembrane region" description="Helical" evidence="6">
    <location>
        <begin position="288"/>
        <end position="307"/>
    </location>
</feature>
<feature type="transmembrane region" description="Helical" evidence="6">
    <location>
        <begin position="232"/>
        <end position="251"/>
    </location>
</feature>
<dbReference type="RefSeq" id="WP_106335276.1">
    <property type="nucleotide sequence ID" value="NZ_PVZS01000003.1"/>
</dbReference>
<keyword evidence="4 6" id="KW-1133">Transmembrane helix</keyword>
<name>A0A2T1HXE7_9HYPH</name>
<dbReference type="InterPro" id="IPR000620">
    <property type="entry name" value="EamA_dom"/>
</dbReference>
<evidence type="ECO:0000313" key="8">
    <source>
        <dbReference type="EMBL" id="PSC06362.1"/>
    </source>
</evidence>
<organism evidence="8 9">
    <name type="scientific">Alsobacter soli</name>
    <dbReference type="NCBI Taxonomy" id="2109933"/>
    <lineage>
        <taxon>Bacteria</taxon>
        <taxon>Pseudomonadati</taxon>
        <taxon>Pseudomonadota</taxon>
        <taxon>Alphaproteobacteria</taxon>
        <taxon>Hyphomicrobiales</taxon>
        <taxon>Alsobacteraceae</taxon>
        <taxon>Alsobacter</taxon>
    </lineage>
</organism>
<comment type="similarity">
    <text evidence="2">Belongs to the EamA transporter family.</text>
</comment>
<evidence type="ECO:0000256" key="3">
    <source>
        <dbReference type="ARBA" id="ARBA00022692"/>
    </source>
</evidence>
<dbReference type="SUPFAM" id="SSF103481">
    <property type="entry name" value="Multidrug resistance efflux transporter EmrE"/>
    <property type="match status" value="2"/>
</dbReference>
<dbReference type="EMBL" id="PVZS01000003">
    <property type="protein sequence ID" value="PSC06362.1"/>
    <property type="molecule type" value="Genomic_DNA"/>
</dbReference>
<evidence type="ECO:0000256" key="2">
    <source>
        <dbReference type="ARBA" id="ARBA00007362"/>
    </source>
</evidence>
<keyword evidence="5 6" id="KW-0472">Membrane</keyword>
<comment type="subcellular location">
    <subcellularLocation>
        <location evidence="1">Membrane</location>
        <topology evidence="1">Multi-pass membrane protein</topology>
    </subcellularLocation>
</comment>
<gene>
    <name evidence="8" type="ORF">SLNSH_03500</name>
</gene>
<dbReference type="InterPro" id="IPR050638">
    <property type="entry name" value="AA-Vitamin_Transporters"/>
</dbReference>
<reference evidence="9" key="1">
    <citation type="submission" date="2018-03" db="EMBL/GenBank/DDBJ databases">
        <authorList>
            <person name="Sun L."/>
            <person name="Liu H."/>
            <person name="Chen W."/>
            <person name="Huang K."/>
            <person name="Liu W."/>
            <person name="Gao X."/>
        </authorList>
    </citation>
    <scope>NUCLEOTIDE SEQUENCE [LARGE SCALE GENOMIC DNA]</scope>
    <source>
        <strain evidence="9">SH9</strain>
    </source>
</reference>
<feature type="domain" description="EamA" evidence="7">
    <location>
        <begin position="172"/>
        <end position="305"/>
    </location>
</feature>
<feature type="transmembrane region" description="Helical" evidence="6">
    <location>
        <begin position="55"/>
        <end position="75"/>
    </location>
</feature>
<dbReference type="GO" id="GO:0016020">
    <property type="term" value="C:membrane"/>
    <property type="evidence" value="ECO:0007669"/>
    <property type="project" value="UniProtKB-SubCell"/>
</dbReference>
<feature type="transmembrane region" description="Helical" evidence="6">
    <location>
        <begin position="87"/>
        <end position="110"/>
    </location>
</feature>
<evidence type="ECO:0000256" key="1">
    <source>
        <dbReference type="ARBA" id="ARBA00004141"/>
    </source>
</evidence>
<dbReference type="PANTHER" id="PTHR32322">
    <property type="entry name" value="INNER MEMBRANE TRANSPORTER"/>
    <property type="match status" value="1"/>
</dbReference>
<proteinExistence type="inferred from homology"/>
<accession>A0A2T1HXE7</accession>
<dbReference type="OrthoDB" id="7743310at2"/>
<sequence>MVESSLPAAGRSPASLADSKNLALAALGFSVFIFGGQFVGVRMGVTSSFTAFDIASLRFIFAGVIMLPVFIRLGWRDCCGLGWGKGIALAATGGAPMIVTSNIGLTLAPALHGTCIQPGSVPIFTALFAAMAMRALPPRPVLLGLPVVFAGLVILALGGSAQPAQAGASTLAGDIVFLGAGALWAGMTFLGHRWRVQPLVAAAVIAVLSLAYVPVHLLFLPSKLGTAPVGMILFQGFYQGVLVLILGQLIWSWGLRRLGAEVTARFSSLTPVAGFLLAIPVLGEWPTVLQWTGMLVVVLGLLGVSLLRRR</sequence>
<evidence type="ECO:0000313" key="9">
    <source>
        <dbReference type="Proteomes" id="UP000239772"/>
    </source>
</evidence>
<keyword evidence="3 6" id="KW-0812">Transmembrane</keyword>
<dbReference type="PANTHER" id="PTHR32322:SF2">
    <property type="entry name" value="EAMA DOMAIN-CONTAINING PROTEIN"/>
    <property type="match status" value="1"/>
</dbReference>
<comment type="caution">
    <text evidence="8">The sequence shown here is derived from an EMBL/GenBank/DDBJ whole genome shotgun (WGS) entry which is preliminary data.</text>
</comment>
<feature type="transmembrane region" description="Helical" evidence="6">
    <location>
        <begin position="199"/>
        <end position="220"/>
    </location>
</feature>
<evidence type="ECO:0000259" key="7">
    <source>
        <dbReference type="Pfam" id="PF00892"/>
    </source>
</evidence>
<evidence type="ECO:0000256" key="4">
    <source>
        <dbReference type="ARBA" id="ARBA00022989"/>
    </source>
</evidence>
<feature type="transmembrane region" description="Helical" evidence="6">
    <location>
        <begin position="263"/>
        <end position="282"/>
    </location>
</feature>
<evidence type="ECO:0000256" key="5">
    <source>
        <dbReference type="ARBA" id="ARBA00023136"/>
    </source>
</evidence>
<feature type="transmembrane region" description="Helical" evidence="6">
    <location>
        <begin position="21"/>
        <end position="43"/>
    </location>
</feature>
<feature type="transmembrane region" description="Helical" evidence="6">
    <location>
        <begin position="140"/>
        <end position="160"/>
    </location>
</feature>
<evidence type="ECO:0000256" key="6">
    <source>
        <dbReference type="SAM" id="Phobius"/>
    </source>
</evidence>
<protein>
    <recommendedName>
        <fullName evidence="7">EamA domain-containing protein</fullName>
    </recommendedName>
</protein>